<protein>
    <submittedName>
        <fullName evidence="1">Uncharacterized protein</fullName>
    </submittedName>
</protein>
<gene>
    <name evidence="1" type="ORF">MILVUS5_LOCUS2133</name>
</gene>
<dbReference type="Proteomes" id="UP001177021">
    <property type="component" value="Unassembled WGS sequence"/>
</dbReference>
<organism evidence="1 2">
    <name type="scientific">Trifolium pratense</name>
    <name type="common">Red clover</name>
    <dbReference type="NCBI Taxonomy" id="57577"/>
    <lineage>
        <taxon>Eukaryota</taxon>
        <taxon>Viridiplantae</taxon>
        <taxon>Streptophyta</taxon>
        <taxon>Embryophyta</taxon>
        <taxon>Tracheophyta</taxon>
        <taxon>Spermatophyta</taxon>
        <taxon>Magnoliopsida</taxon>
        <taxon>eudicotyledons</taxon>
        <taxon>Gunneridae</taxon>
        <taxon>Pentapetalae</taxon>
        <taxon>rosids</taxon>
        <taxon>fabids</taxon>
        <taxon>Fabales</taxon>
        <taxon>Fabaceae</taxon>
        <taxon>Papilionoideae</taxon>
        <taxon>50 kb inversion clade</taxon>
        <taxon>NPAAA clade</taxon>
        <taxon>Hologalegina</taxon>
        <taxon>IRL clade</taxon>
        <taxon>Trifolieae</taxon>
        <taxon>Trifolium</taxon>
    </lineage>
</organism>
<evidence type="ECO:0000313" key="1">
    <source>
        <dbReference type="EMBL" id="CAJ2630337.1"/>
    </source>
</evidence>
<sequence>MCQVITEDISLTGYSSHGLTVIIYGKKNFKPGKAEGLGLVGGGSTQQLVGTPAMASLRHQLQFSADSRSISRLSSQIVQHIPQNVVEAPNVTHIILFVHERNFRTRLHCGKEATIRILHLAYFVPNHGFFCCGAP</sequence>
<evidence type="ECO:0000313" key="2">
    <source>
        <dbReference type="Proteomes" id="UP001177021"/>
    </source>
</evidence>
<dbReference type="EMBL" id="CASHSV030000001">
    <property type="protein sequence ID" value="CAJ2630337.1"/>
    <property type="molecule type" value="Genomic_DNA"/>
</dbReference>
<accession>A0ACB0IE25</accession>
<reference evidence="1" key="1">
    <citation type="submission" date="2023-10" db="EMBL/GenBank/DDBJ databases">
        <authorList>
            <person name="Rodriguez Cubillos JULIANA M."/>
            <person name="De Vega J."/>
        </authorList>
    </citation>
    <scope>NUCLEOTIDE SEQUENCE</scope>
</reference>
<comment type="caution">
    <text evidence="1">The sequence shown here is derived from an EMBL/GenBank/DDBJ whole genome shotgun (WGS) entry which is preliminary data.</text>
</comment>
<keyword evidence="2" id="KW-1185">Reference proteome</keyword>
<proteinExistence type="predicted"/>
<name>A0ACB0IE25_TRIPR</name>